<keyword evidence="14" id="KW-1185">Reference proteome</keyword>
<dbReference type="InterPro" id="IPR043150">
    <property type="entry name" value="Phytochrome_PHY_sf"/>
</dbReference>
<dbReference type="Pfam" id="PF08446">
    <property type="entry name" value="PAS_2"/>
    <property type="match status" value="1"/>
</dbReference>
<keyword evidence="7" id="KW-0808">Transferase</keyword>
<dbReference type="InterPro" id="IPR036097">
    <property type="entry name" value="HisK_dim/P_sf"/>
</dbReference>
<dbReference type="RefSeq" id="WP_145145949.1">
    <property type="nucleotide sequence ID" value="NZ_VLKY01000031.1"/>
</dbReference>
<evidence type="ECO:0000256" key="7">
    <source>
        <dbReference type="ARBA" id="ARBA00022679"/>
    </source>
</evidence>
<evidence type="ECO:0000313" key="13">
    <source>
        <dbReference type="EMBL" id="TWI46312.1"/>
    </source>
</evidence>
<dbReference type="GO" id="GO:0009584">
    <property type="term" value="P:detection of visible light"/>
    <property type="evidence" value="ECO:0007669"/>
    <property type="project" value="InterPro"/>
</dbReference>
<dbReference type="PANTHER" id="PTHR43547">
    <property type="entry name" value="TWO-COMPONENT HISTIDINE KINASE"/>
    <property type="match status" value="1"/>
</dbReference>
<feature type="domain" description="Phytochrome chromophore attachment site" evidence="11">
    <location>
        <begin position="141"/>
        <end position="308"/>
    </location>
</feature>
<keyword evidence="4" id="KW-0600">Photoreceptor protein</keyword>
<proteinExistence type="inferred from homology"/>
<evidence type="ECO:0000256" key="8">
    <source>
        <dbReference type="ARBA" id="ARBA00022777"/>
    </source>
</evidence>
<dbReference type="GO" id="GO:0005886">
    <property type="term" value="C:plasma membrane"/>
    <property type="evidence" value="ECO:0007669"/>
    <property type="project" value="UniProtKB-ARBA"/>
</dbReference>
<dbReference type="Pfam" id="PF00360">
    <property type="entry name" value="PHY"/>
    <property type="match status" value="1"/>
</dbReference>
<dbReference type="PANTHER" id="PTHR43547:SF2">
    <property type="entry name" value="HYBRID SIGNAL TRANSDUCTION HISTIDINE KINASE C"/>
    <property type="match status" value="1"/>
</dbReference>
<keyword evidence="8 13" id="KW-0418">Kinase</keyword>
<protein>
    <recommendedName>
        <fullName evidence="3">histidine kinase</fullName>
        <ecNumber evidence="3">2.7.13.3</ecNumber>
    </recommendedName>
</protein>
<dbReference type="SUPFAM" id="SSF55874">
    <property type="entry name" value="ATPase domain of HSP90 chaperone/DNA topoisomerase II/histidine kinase"/>
    <property type="match status" value="1"/>
</dbReference>
<dbReference type="SMART" id="SM00387">
    <property type="entry name" value="HATPase_c"/>
    <property type="match status" value="1"/>
</dbReference>
<evidence type="ECO:0000256" key="2">
    <source>
        <dbReference type="ARBA" id="ARBA00006402"/>
    </source>
</evidence>
<dbReference type="PROSITE" id="PS50046">
    <property type="entry name" value="PHYTOCHROME_2"/>
    <property type="match status" value="1"/>
</dbReference>
<accession>A0A562PPD9</accession>
<dbReference type="Gene3D" id="3.30.450.40">
    <property type="match status" value="1"/>
</dbReference>
<evidence type="ECO:0000256" key="6">
    <source>
        <dbReference type="ARBA" id="ARBA00022606"/>
    </source>
</evidence>
<reference evidence="13 14" key="1">
    <citation type="journal article" date="2015" name="Stand. Genomic Sci.">
        <title>Genomic Encyclopedia of Bacterial and Archaeal Type Strains, Phase III: the genomes of soil and plant-associated and newly described type strains.</title>
        <authorList>
            <person name="Whitman W.B."/>
            <person name="Woyke T."/>
            <person name="Klenk H.P."/>
            <person name="Zhou Y."/>
            <person name="Lilburn T.G."/>
            <person name="Beck B.J."/>
            <person name="De Vos P."/>
            <person name="Vandamme P."/>
            <person name="Eisen J.A."/>
            <person name="Garrity G."/>
            <person name="Hugenholtz P."/>
            <person name="Kyrpides N.C."/>
        </authorList>
    </citation>
    <scope>NUCLEOTIDE SEQUENCE [LARGE SCALE GENOMIC DNA]</scope>
    <source>
        <strain evidence="13 14">CGMCC 1.6858</strain>
    </source>
</reference>
<dbReference type="InterPro" id="IPR029016">
    <property type="entry name" value="GAF-like_dom_sf"/>
</dbReference>
<dbReference type="AlphaFoldDB" id="A0A562PPD9"/>
<dbReference type="Pfam" id="PF01590">
    <property type="entry name" value="GAF"/>
    <property type="match status" value="1"/>
</dbReference>
<dbReference type="SUPFAM" id="SSF55785">
    <property type="entry name" value="PYP-like sensor domain (PAS domain)"/>
    <property type="match status" value="1"/>
</dbReference>
<evidence type="ECO:0000259" key="12">
    <source>
        <dbReference type="PROSITE" id="PS50109"/>
    </source>
</evidence>
<evidence type="ECO:0000256" key="4">
    <source>
        <dbReference type="ARBA" id="ARBA00022543"/>
    </source>
</evidence>
<gene>
    <name evidence="13" type="ORF">IQ22_04502</name>
</gene>
<evidence type="ECO:0000256" key="10">
    <source>
        <dbReference type="ARBA" id="ARBA00023170"/>
    </source>
</evidence>
<evidence type="ECO:0000256" key="5">
    <source>
        <dbReference type="ARBA" id="ARBA00022553"/>
    </source>
</evidence>
<organism evidence="13 14">
    <name type="scientific">Pseudomonas duriflava</name>
    <dbReference type="NCBI Taxonomy" id="459528"/>
    <lineage>
        <taxon>Bacteria</taxon>
        <taxon>Pseudomonadati</taxon>
        <taxon>Pseudomonadota</taxon>
        <taxon>Gammaproteobacteria</taxon>
        <taxon>Pseudomonadales</taxon>
        <taxon>Pseudomonadaceae</taxon>
        <taxon>Pseudomonas</taxon>
    </lineage>
</organism>
<dbReference type="SUPFAM" id="SSF47384">
    <property type="entry name" value="Homodimeric domain of signal transducing histidine kinase"/>
    <property type="match status" value="1"/>
</dbReference>
<dbReference type="Proteomes" id="UP000316905">
    <property type="component" value="Unassembled WGS sequence"/>
</dbReference>
<dbReference type="GO" id="GO:0009881">
    <property type="term" value="F:photoreceptor activity"/>
    <property type="evidence" value="ECO:0007669"/>
    <property type="project" value="UniProtKB-KW"/>
</dbReference>
<dbReference type="SMART" id="SM00065">
    <property type="entry name" value="GAF"/>
    <property type="match status" value="1"/>
</dbReference>
<dbReference type="Pfam" id="PF00512">
    <property type="entry name" value="HisKA"/>
    <property type="match status" value="1"/>
</dbReference>
<keyword evidence="10" id="KW-0675">Receptor</keyword>
<sequence length="739" mass="82250">MTVQNSIGTDLYACEKELIHIPGAIQPHGYFIAFQKTDLRVHSISANVEDLLKQPADKILAHTLQEVLPAAQASLVQAALSRPDPHEANPLPLTLSGQRLDGILRLQNNLVFLELETPQPDATSDTYSLAGTFERLQKARTLDALLDVTVKEIRALTQFDRVVIYRFDDEGDGQVIAEARDKEMDPYLGLYFPATDIPAQARTLYTRSKIRSIPEARYIPVPLLSSEPEALDLTMSILRSVSPMHREYINHQGLRASMSVSLMQGDNLWGLISCGHRAPHYLSYRTRSICHSIGELLSLQITALLDNEAQHQRESKRSLLTCLAKAMRQENSGVLEGLAREEKALLEIADATGAAILVDNRIITVGKCPSETDIQGLDTWVSSRLNYKGMFHTRCLPAEYPSMADHAAASGLLVLSLPRPTTNRVFWFRPELIQTINWSGNPHKPLEIDPSTGQLRPHPRRSFALWQERVRGRSQRWRAGELYAVCDLRRYAIEIDLARQVVREREAVRARDEIVGIVSHDLRNPMTIVMMQAGVMQRVLAGDQRESSRRLSSSLQIIQSATARMSSLIGDLLDTSKIEAGRFQVTLQPQEAAPLVQQAILLQNSLAESKCISLIERAESGLIVQADAERLFQVLSNLIGNAIKFTSNGGNIEVVVQLRERDVLFEIRDTGIGIPPDVLPHIFDRYWHTGEGNPTGSGLGLFISKGIIEAHGGRIWANSQQGQGSTFAFTLPLLRAEEP</sequence>
<dbReference type="InterPro" id="IPR013515">
    <property type="entry name" value="Phytochrome_cen-reg"/>
</dbReference>
<dbReference type="InterPro" id="IPR036890">
    <property type="entry name" value="HATPase_C_sf"/>
</dbReference>
<dbReference type="Gene3D" id="3.30.450.270">
    <property type="match status" value="1"/>
</dbReference>
<keyword evidence="6" id="KW-0716">Sensory transduction</keyword>
<dbReference type="Gene3D" id="1.10.287.130">
    <property type="match status" value="1"/>
</dbReference>
<keyword evidence="5" id="KW-0597">Phosphoprotein</keyword>
<dbReference type="Gene3D" id="3.30.450.20">
    <property type="entry name" value="PAS domain"/>
    <property type="match status" value="1"/>
</dbReference>
<dbReference type="PROSITE" id="PS50109">
    <property type="entry name" value="HIS_KIN"/>
    <property type="match status" value="1"/>
</dbReference>
<dbReference type="OrthoDB" id="9808408at2"/>
<evidence type="ECO:0000313" key="14">
    <source>
        <dbReference type="Proteomes" id="UP000316905"/>
    </source>
</evidence>
<dbReference type="InterPro" id="IPR003018">
    <property type="entry name" value="GAF"/>
</dbReference>
<evidence type="ECO:0000256" key="1">
    <source>
        <dbReference type="ARBA" id="ARBA00000085"/>
    </source>
</evidence>
<feature type="domain" description="Histidine kinase" evidence="12">
    <location>
        <begin position="517"/>
        <end position="735"/>
    </location>
</feature>
<dbReference type="CDD" id="cd00082">
    <property type="entry name" value="HisKA"/>
    <property type="match status" value="1"/>
</dbReference>
<dbReference type="SUPFAM" id="SSF55781">
    <property type="entry name" value="GAF domain-like"/>
    <property type="match status" value="2"/>
</dbReference>
<keyword evidence="9" id="KW-0157">Chromophore</keyword>
<dbReference type="CDD" id="cd16922">
    <property type="entry name" value="HATPase_EvgS-ArcB-TorS-like"/>
    <property type="match status" value="1"/>
</dbReference>
<dbReference type="InterPro" id="IPR016132">
    <property type="entry name" value="Phyto_chromo_attachment"/>
</dbReference>
<dbReference type="SMART" id="SM00388">
    <property type="entry name" value="HisKA"/>
    <property type="match status" value="1"/>
</dbReference>
<dbReference type="PRINTS" id="PR00344">
    <property type="entry name" value="BCTRLSENSOR"/>
</dbReference>
<dbReference type="EC" id="2.7.13.3" evidence="3"/>
<dbReference type="InterPro" id="IPR004358">
    <property type="entry name" value="Sig_transdc_His_kin-like_C"/>
</dbReference>
<dbReference type="GO" id="GO:0006355">
    <property type="term" value="P:regulation of DNA-templated transcription"/>
    <property type="evidence" value="ECO:0007669"/>
    <property type="project" value="InterPro"/>
</dbReference>
<name>A0A562PPD9_9PSED</name>
<dbReference type="FunFam" id="3.30.565.10:FF:000006">
    <property type="entry name" value="Sensor histidine kinase WalK"/>
    <property type="match status" value="1"/>
</dbReference>
<dbReference type="EMBL" id="VLKY01000031">
    <property type="protein sequence ID" value="TWI46312.1"/>
    <property type="molecule type" value="Genomic_DNA"/>
</dbReference>
<comment type="similarity">
    <text evidence="2">In the N-terminal section; belongs to the phytochrome family.</text>
</comment>
<dbReference type="Pfam" id="PF02518">
    <property type="entry name" value="HATPase_c"/>
    <property type="match status" value="1"/>
</dbReference>
<evidence type="ECO:0000259" key="11">
    <source>
        <dbReference type="PROSITE" id="PS50046"/>
    </source>
</evidence>
<dbReference type="InterPro" id="IPR003594">
    <property type="entry name" value="HATPase_dom"/>
</dbReference>
<dbReference type="Gene3D" id="3.30.565.10">
    <property type="entry name" value="Histidine kinase-like ATPase, C-terminal domain"/>
    <property type="match status" value="1"/>
</dbReference>
<dbReference type="GO" id="GO:0000155">
    <property type="term" value="F:phosphorelay sensor kinase activity"/>
    <property type="evidence" value="ECO:0007669"/>
    <property type="project" value="InterPro"/>
</dbReference>
<dbReference type="InterPro" id="IPR003661">
    <property type="entry name" value="HisK_dim/P_dom"/>
</dbReference>
<dbReference type="InterPro" id="IPR013654">
    <property type="entry name" value="PAS_2"/>
</dbReference>
<evidence type="ECO:0000256" key="3">
    <source>
        <dbReference type="ARBA" id="ARBA00012438"/>
    </source>
</evidence>
<dbReference type="InterPro" id="IPR035965">
    <property type="entry name" value="PAS-like_dom_sf"/>
</dbReference>
<comment type="caution">
    <text evidence="13">The sequence shown here is derived from an EMBL/GenBank/DDBJ whole genome shotgun (WGS) entry which is preliminary data.</text>
</comment>
<evidence type="ECO:0000256" key="9">
    <source>
        <dbReference type="ARBA" id="ARBA00022991"/>
    </source>
</evidence>
<comment type="catalytic activity">
    <reaction evidence="1">
        <text>ATP + protein L-histidine = ADP + protein N-phospho-L-histidine.</text>
        <dbReference type="EC" id="2.7.13.3"/>
    </reaction>
</comment>
<dbReference type="InterPro" id="IPR005467">
    <property type="entry name" value="His_kinase_dom"/>
</dbReference>